<evidence type="ECO:0000256" key="2">
    <source>
        <dbReference type="ARBA" id="ARBA00022741"/>
    </source>
</evidence>
<name>A0A6N7IQD8_9FIRM</name>
<organism evidence="7 8">
    <name type="scientific">Desulfofundulus thermobenzoicus</name>
    <dbReference type="NCBI Taxonomy" id="29376"/>
    <lineage>
        <taxon>Bacteria</taxon>
        <taxon>Bacillati</taxon>
        <taxon>Bacillota</taxon>
        <taxon>Clostridia</taxon>
        <taxon>Eubacteriales</taxon>
        <taxon>Peptococcaceae</taxon>
        <taxon>Desulfofundulus</taxon>
    </lineage>
</organism>
<dbReference type="Gene3D" id="3.30.1490.20">
    <property type="entry name" value="ATP-grasp fold, A domain"/>
    <property type="match status" value="1"/>
</dbReference>
<dbReference type="InterPro" id="IPR036291">
    <property type="entry name" value="NAD(P)-bd_dom_sf"/>
</dbReference>
<dbReference type="GO" id="GO:0043758">
    <property type="term" value="F:acetate-CoA ligase (ADP-forming) activity"/>
    <property type="evidence" value="ECO:0007669"/>
    <property type="project" value="InterPro"/>
</dbReference>
<dbReference type="Gene3D" id="3.40.50.261">
    <property type="entry name" value="Succinyl-CoA synthetase domains"/>
    <property type="match status" value="2"/>
</dbReference>
<dbReference type="PANTHER" id="PTHR43334:SF1">
    <property type="entry name" value="3-HYDROXYPROPIONATE--COA LIGASE [ADP-FORMING]"/>
    <property type="match status" value="1"/>
</dbReference>
<evidence type="ECO:0000256" key="1">
    <source>
        <dbReference type="ARBA" id="ARBA00022598"/>
    </source>
</evidence>
<dbReference type="PANTHER" id="PTHR43334">
    <property type="entry name" value="ACETATE--COA LIGASE [ADP-FORMING]"/>
    <property type="match status" value="1"/>
</dbReference>
<dbReference type="Gene3D" id="3.40.50.720">
    <property type="entry name" value="NAD(P)-binding Rossmann-like Domain"/>
    <property type="match status" value="1"/>
</dbReference>
<keyword evidence="1" id="KW-0436">Ligase</keyword>
<dbReference type="Pfam" id="PF13549">
    <property type="entry name" value="ATP-grasp_5"/>
    <property type="match status" value="1"/>
</dbReference>
<dbReference type="RefSeq" id="WP_152945700.1">
    <property type="nucleotide sequence ID" value="NZ_WHYR01000011.1"/>
</dbReference>
<dbReference type="InterPro" id="IPR032875">
    <property type="entry name" value="Succ_CoA_lig_flav_dom"/>
</dbReference>
<evidence type="ECO:0000259" key="6">
    <source>
        <dbReference type="PROSITE" id="PS50975"/>
    </source>
</evidence>
<keyword evidence="3 5" id="KW-0067">ATP-binding</keyword>
<evidence type="ECO:0000256" key="3">
    <source>
        <dbReference type="ARBA" id="ARBA00022840"/>
    </source>
</evidence>
<dbReference type="InterPro" id="IPR013815">
    <property type="entry name" value="ATP_grasp_subdomain_1"/>
</dbReference>
<dbReference type="InterPro" id="IPR011761">
    <property type="entry name" value="ATP-grasp"/>
</dbReference>
<evidence type="ECO:0000256" key="5">
    <source>
        <dbReference type="PROSITE-ProRule" id="PRU00409"/>
    </source>
</evidence>
<dbReference type="InterPro" id="IPR051538">
    <property type="entry name" value="Acyl-CoA_Synth/Transferase"/>
</dbReference>
<accession>A0A6N7IQD8</accession>
<dbReference type="GO" id="GO:0046872">
    <property type="term" value="F:metal ion binding"/>
    <property type="evidence" value="ECO:0007669"/>
    <property type="project" value="InterPro"/>
</dbReference>
<evidence type="ECO:0000313" key="7">
    <source>
        <dbReference type="EMBL" id="MQL51769.1"/>
    </source>
</evidence>
<dbReference type="InterPro" id="IPR043938">
    <property type="entry name" value="Ligase_CoA_dom"/>
</dbReference>
<dbReference type="EMBL" id="WHYR01000011">
    <property type="protein sequence ID" value="MQL51769.1"/>
    <property type="molecule type" value="Genomic_DNA"/>
</dbReference>
<dbReference type="PROSITE" id="PS50975">
    <property type="entry name" value="ATP_GRASP"/>
    <property type="match status" value="1"/>
</dbReference>
<dbReference type="InterPro" id="IPR003781">
    <property type="entry name" value="CoA-bd"/>
</dbReference>
<dbReference type="Pfam" id="PF13607">
    <property type="entry name" value="Succ_CoA_lig"/>
    <property type="match status" value="1"/>
</dbReference>
<reference evidence="7 8" key="1">
    <citation type="submission" date="2019-10" db="EMBL/GenBank/DDBJ databases">
        <title>Comparative genomics of sulfur disproportionating microorganisms.</title>
        <authorList>
            <person name="Ward L.M."/>
            <person name="Bertran E."/>
            <person name="Johnston D."/>
        </authorList>
    </citation>
    <scope>NUCLEOTIDE SEQUENCE [LARGE SCALE GENOMIC DNA]</scope>
    <source>
        <strain evidence="7 8">DSM 14055</strain>
    </source>
</reference>
<keyword evidence="8" id="KW-1185">Reference proteome</keyword>
<dbReference type="SUPFAM" id="SSF52210">
    <property type="entry name" value="Succinyl-CoA synthetase domains"/>
    <property type="match status" value="2"/>
</dbReference>
<dbReference type="GO" id="GO:0005524">
    <property type="term" value="F:ATP binding"/>
    <property type="evidence" value="ECO:0007669"/>
    <property type="project" value="UniProtKB-UniRule"/>
</dbReference>
<dbReference type="SMART" id="SM00881">
    <property type="entry name" value="CoA_binding"/>
    <property type="match status" value="1"/>
</dbReference>
<keyword evidence="2 5" id="KW-0547">Nucleotide-binding</keyword>
<sequence length="712" mass="76847">MTAPINSSDNNLRNFLYPRSIALIGVSTRTGPETFNILEQVLAGGYRGRIYPVNPRGGILLNLPVYPSVGEIPETPDLAVISTPRTAVPAVVRECVDKGIKSIIIITQGFADADEAGHRMQEEILAAIEGKGARIVGPNTIGVVNLYENLNTSFIGFLRRQADTAMICQSGIFLLGAADFTAGIGLGVDIGNACDVDFSESLDYLGQDSRIRVINLHMEGLKEGRRFMEVARRVSAAKPILCLKTGRSEAGARAASSHSGSLAGEDHVFSAAFRQCGVIRVQNVEEMYDFNKTFLTYQSMPGRRVAVVTISGGAGICAVDACSAAGLEVARFSEKTVSKLAAVFPDWMEVGNPADIWPAGMTRGYQDTLELSLDTILEDPGVDAVLVISPAYLDPGEDPKLDISIPVNRVAARHPEKPLTLWIFGGYRRELAARLEKENRVVVYPSPERAMASLAALYHYLYEVKNHHWTSPPVFADMDRKRIGDILDRGGKTGGGTINEEALQILQACGIPVLPARVARNAGEAMEAAESLGYPVVMKIVSPQITHKSDVGGVRLNLGHARAVEETFSEMVETVSSLAPHAAIEGVLIQPYRPGGVEVLLGGKRDPSFGPVLVYGLGGIYTELFRDVSFAVAPVSREEALAMIRGTKSYRLLQGFRGQSPADMETLVDCLLRLGQLVVEFPQIREMDINPLLVGPEGAVAVDARITINKKV</sequence>
<dbReference type="SUPFAM" id="SSF56059">
    <property type="entry name" value="Glutathione synthetase ATP-binding domain-like"/>
    <property type="match status" value="1"/>
</dbReference>
<dbReference type="FunFam" id="3.30.1490.20:FF:000020">
    <property type="entry name" value="Protein lysine acetyltransferase"/>
    <property type="match status" value="1"/>
</dbReference>
<comment type="caution">
    <text evidence="7">The sequence shown here is derived from an EMBL/GenBank/DDBJ whole genome shotgun (WGS) entry which is preliminary data.</text>
</comment>
<dbReference type="Pfam" id="PF13380">
    <property type="entry name" value="CoA_binding_2"/>
    <property type="match status" value="1"/>
</dbReference>
<protein>
    <submittedName>
        <fullName evidence="7">CoA-binding protein</fullName>
    </submittedName>
</protein>
<dbReference type="OrthoDB" id="9807426at2"/>
<dbReference type="Pfam" id="PF19045">
    <property type="entry name" value="Ligase_CoA_2"/>
    <property type="match status" value="1"/>
</dbReference>
<comment type="similarity">
    <text evidence="4">In the N-terminal section; belongs to the acetate CoA ligase alpha subunit family.</text>
</comment>
<gene>
    <name evidence="7" type="ORF">GFC01_05730</name>
</gene>
<dbReference type="Gene3D" id="3.30.470.20">
    <property type="entry name" value="ATP-grasp fold, B domain"/>
    <property type="match status" value="1"/>
</dbReference>
<dbReference type="AlphaFoldDB" id="A0A6N7IQD8"/>
<dbReference type="InterPro" id="IPR016102">
    <property type="entry name" value="Succinyl-CoA_synth-like"/>
</dbReference>
<proteinExistence type="inferred from homology"/>
<feature type="domain" description="ATP-grasp" evidence="6">
    <location>
        <begin position="503"/>
        <end position="539"/>
    </location>
</feature>
<evidence type="ECO:0000256" key="4">
    <source>
        <dbReference type="ARBA" id="ARBA00060888"/>
    </source>
</evidence>
<evidence type="ECO:0000313" key="8">
    <source>
        <dbReference type="Proteomes" id="UP000441717"/>
    </source>
</evidence>
<dbReference type="SUPFAM" id="SSF51735">
    <property type="entry name" value="NAD(P)-binding Rossmann-fold domains"/>
    <property type="match status" value="1"/>
</dbReference>
<dbReference type="Proteomes" id="UP000441717">
    <property type="component" value="Unassembled WGS sequence"/>
</dbReference>